<feature type="binding site" evidence="9">
    <location>
        <begin position="366"/>
        <end position="369"/>
    </location>
    <ligand>
        <name>GTP</name>
        <dbReference type="ChEBI" id="CHEBI:37565"/>
        <label>2</label>
    </ligand>
</feature>
<dbReference type="CDD" id="cd01895">
    <property type="entry name" value="EngA2"/>
    <property type="match status" value="1"/>
</dbReference>
<feature type="binding site" evidence="9">
    <location>
        <begin position="301"/>
        <end position="305"/>
    </location>
    <ligand>
        <name>GTP</name>
        <dbReference type="ChEBI" id="CHEBI:37565"/>
        <label>2</label>
    </ligand>
</feature>
<keyword evidence="5 9" id="KW-0547">Nucleotide-binding</keyword>
<evidence type="ECO:0000256" key="4">
    <source>
        <dbReference type="ARBA" id="ARBA00022737"/>
    </source>
</evidence>
<dbReference type="PROSITE" id="PS51712">
    <property type="entry name" value="G_ENGA"/>
    <property type="match status" value="2"/>
</dbReference>
<feature type="domain" description="EngA-type G" evidence="13">
    <location>
        <begin position="248"/>
        <end position="421"/>
    </location>
</feature>
<dbReference type="FunFam" id="3.30.300.20:FF:000004">
    <property type="entry name" value="GTPase Der"/>
    <property type="match status" value="1"/>
</dbReference>
<feature type="binding site" evidence="9">
    <location>
        <begin position="254"/>
        <end position="261"/>
    </location>
    <ligand>
        <name>GTP</name>
        <dbReference type="ChEBI" id="CHEBI:37565"/>
        <label>2</label>
    </ligand>
</feature>
<evidence type="ECO:0000256" key="10">
    <source>
        <dbReference type="PROSITE-ProRule" id="PRU01049"/>
    </source>
</evidence>
<dbReference type="OrthoDB" id="9805918at2"/>
<feature type="binding site" evidence="9">
    <location>
        <begin position="127"/>
        <end position="131"/>
    </location>
    <ligand>
        <name>GTP</name>
        <dbReference type="ChEBI" id="CHEBI:37565"/>
        <label>1</label>
    </ligand>
</feature>
<dbReference type="AlphaFoldDB" id="A0A543I3V5"/>
<evidence type="ECO:0000256" key="6">
    <source>
        <dbReference type="ARBA" id="ARBA00023134"/>
    </source>
</evidence>
<dbReference type="Gene3D" id="3.30.300.20">
    <property type="match status" value="1"/>
</dbReference>
<dbReference type="InterPro" id="IPR031166">
    <property type="entry name" value="G_ENGA"/>
</dbReference>
<dbReference type="PANTHER" id="PTHR43834">
    <property type="entry name" value="GTPASE DER"/>
    <property type="match status" value="1"/>
</dbReference>
<feature type="region of interest" description="Disordered" evidence="12">
    <location>
        <begin position="1"/>
        <end position="21"/>
    </location>
</feature>
<accession>A0A543I3V5</accession>
<keyword evidence="15" id="KW-1185">Reference proteome</keyword>
<evidence type="ECO:0000256" key="3">
    <source>
        <dbReference type="ARBA" id="ARBA00022517"/>
    </source>
</evidence>
<dbReference type="FunFam" id="3.40.50.300:FF:000040">
    <property type="entry name" value="GTPase Der"/>
    <property type="match status" value="1"/>
</dbReference>
<evidence type="ECO:0000256" key="9">
    <source>
        <dbReference type="HAMAP-Rule" id="MF_00195"/>
    </source>
</evidence>
<dbReference type="RefSeq" id="WP_141914951.1">
    <property type="nucleotide sequence ID" value="NZ_BAAAYS010000018.1"/>
</dbReference>
<feature type="domain" description="EngA-type G" evidence="13">
    <location>
        <begin position="74"/>
        <end position="237"/>
    </location>
</feature>
<keyword evidence="3 9" id="KW-0690">Ribosome biogenesis</keyword>
<dbReference type="InterPro" id="IPR027417">
    <property type="entry name" value="P-loop_NTPase"/>
</dbReference>
<proteinExistence type="inferred from homology"/>
<dbReference type="InterPro" id="IPR006073">
    <property type="entry name" value="GTP-bd"/>
</dbReference>
<dbReference type="InterPro" id="IPR016484">
    <property type="entry name" value="GTPase_Der"/>
</dbReference>
<dbReference type="PIRSF" id="PIRSF006485">
    <property type="entry name" value="GTP-binding_EngA"/>
    <property type="match status" value="1"/>
</dbReference>
<evidence type="ECO:0000256" key="12">
    <source>
        <dbReference type="SAM" id="MobiDB-lite"/>
    </source>
</evidence>
<dbReference type="Proteomes" id="UP000318331">
    <property type="component" value="Unassembled WGS sequence"/>
</dbReference>
<comment type="similarity">
    <text evidence="1 9 10 11">Belongs to the TRAFAC class TrmE-Era-EngA-EngB-Septin-like GTPase superfamily. EngA (Der) GTPase family.</text>
</comment>
<dbReference type="NCBIfam" id="NF002828">
    <property type="entry name" value="PRK03003.1"/>
    <property type="match status" value="1"/>
</dbReference>
<dbReference type="InterPro" id="IPR005225">
    <property type="entry name" value="Small_GTP-bd"/>
</dbReference>
<dbReference type="NCBIfam" id="TIGR00231">
    <property type="entry name" value="small_GTP"/>
    <property type="match status" value="2"/>
</dbReference>
<evidence type="ECO:0000256" key="5">
    <source>
        <dbReference type="ARBA" id="ARBA00022741"/>
    </source>
</evidence>
<comment type="function">
    <text evidence="8 9 11">GTPase that plays an essential role in the late steps of ribosome biogenesis.</text>
</comment>
<reference evidence="14 15" key="1">
    <citation type="submission" date="2019-06" db="EMBL/GenBank/DDBJ databases">
        <title>Sequencing the genomes of 1000 actinobacteria strains.</title>
        <authorList>
            <person name="Klenk H.-P."/>
        </authorList>
    </citation>
    <scope>NUCLEOTIDE SEQUENCE [LARGE SCALE GENOMIC DNA]</scope>
    <source>
        <strain evidence="14 15">DSM 18031</strain>
    </source>
</reference>
<dbReference type="HAMAP" id="MF_00195">
    <property type="entry name" value="GTPase_Der"/>
    <property type="match status" value="1"/>
</dbReference>
<dbReference type="GO" id="GO:0043022">
    <property type="term" value="F:ribosome binding"/>
    <property type="evidence" value="ECO:0007669"/>
    <property type="project" value="TreeGrafter"/>
</dbReference>
<dbReference type="EMBL" id="VFPN01000001">
    <property type="protein sequence ID" value="TQM65274.1"/>
    <property type="molecule type" value="Genomic_DNA"/>
</dbReference>
<organism evidence="14 15">
    <name type="scientific">Klugiella xanthotipulae</name>
    <dbReference type="NCBI Taxonomy" id="244735"/>
    <lineage>
        <taxon>Bacteria</taxon>
        <taxon>Bacillati</taxon>
        <taxon>Actinomycetota</taxon>
        <taxon>Actinomycetes</taxon>
        <taxon>Micrococcales</taxon>
        <taxon>Microbacteriaceae</taxon>
        <taxon>Klugiella</taxon>
    </lineage>
</organism>
<comment type="subunit">
    <text evidence="9">Associates with the 50S ribosomal subunit.</text>
</comment>
<protein>
    <recommendedName>
        <fullName evidence="2 9">GTPase Der</fullName>
    </recommendedName>
    <alternativeName>
        <fullName evidence="7 9">GTP-binding protein EngA</fullName>
    </alternativeName>
</protein>
<evidence type="ECO:0000256" key="8">
    <source>
        <dbReference type="ARBA" id="ARBA00053470"/>
    </source>
</evidence>
<evidence type="ECO:0000256" key="11">
    <source>
        <dbReference type="RuleBase" id="RU004481"/>
    </source>
</evidence>
<dbReference type="InterPro" id="IPR032859">
    <property type="entry name" value="KH_dom-like"/>
</dbReference>
<dbReference type="Pfam" id="PF14714">
    <property type="entry name" value="KH_dom-like"/>
    <property type="match status" value="1"/>
</dbReference>
<evidence type="ECO:0000256" key="1">
    <source>
        <dbReference type="ARBA" id="ARBA00008279"/>
    </source>
</evidence>
<dbReference type="CDD" id="cd01894">
    <property type="entry name" value="EngA1"/>
    <property type="match status" value="1"/>
</dbReference>
<evidence type="ECO:0000256" key="7">
    <source>
        <dbReference type="ARBA" id="ARBA00032345"/>
    </source>
</evidence>
<dbReference type="InterPro" id="IPR015946">
    <property type="entry name" value="KH_dom-like_a/b"/>
</dbReference>
<dbReference type="Pfam" id="PF01926">
    <property type="entry name" value="MMR_HSR1"/>
    <property type="match status" value="2"/>
</dbReference>
<evidence type="ECO:0000259" key="13">
    <source>
        <dbReference type="PROSITE" id="PS51712"/>
    </source>
</evidence>
<name>A0A543I3V5_9MICO</name>
<dbReference type="PRINTS" id="PR00326">
    <property type="entry name" value="GTP1OBG"/>
</dbReference>
<gene>
    <name evidence="9" type="primary">der</name>
    <name evidence="14" type="ORF">FB466_0065</name>
</gene>
<feature type="binding site" evidence="9">
    <location>
        <begin position="80"/>
        <end position="87"/>
    </location>
    <ligand>
        <name>GTP</name>
        <dbReference type="ChEBI" id="CHEBI:37565"/>
        <label>1</label>
    </ligand>
</feature>
<dbReference type="SUPFAM" id="SSF52540">
    <property type="entry name" value="P-loop containing nucleoside triphosphate hydrolases"/>
    <property type="match status" value="2"/>
</dbReference>
<keyword evidence="6 9" id="KW-0342">GTP-binding</keyword>
<feature type="binding site" evidence="9">
    <location>
        <begin position="189"/>
        <end position="192"/>
    </location>
    <ligand>
        <name>GTP</name>
        <dbReference type="ChEBI" id="CHEBI:37565"/>
        <label>1</label>
    </ligand>
</feature>
<dbReference type="NCBIfam" id="TIGR03594">
    <property type="entry name" value="GTPase_EngA"/>
    <property type="match status" value="1"/>
</dbReference>
<keyword evidence="4 11" id="KW-0677">Repeat</keyword>
<comment type="caution">
    <text evidence="14">The sequence shown here is derived from an EMBL/GenBank/DDBJ whole genome shotgun (WGS) entry which is preliminary data.</text>
</comment>
<evidence type="ECO:0000256" key="2">
    <source>
        <dbReference type="ARBA" id="ARBA00020953"/>
    </source>
</evidence>
<evidence type="ECO:0000313" key="15">
    <source>
        <dbReference type="Proteomes" id="UP000318331"/>
    </source>
</evidence>
<dbReference type="GO" id="GO:0005525">
    <property type="term" value="F:GTP binding"/>
    <property type="evidence" value="ECO:0007669"/>
    <property type="project" value="UniProtKB-UniRule"/>
</dbReference>
<sequence length="509" mass="55787">MTNDTTATGGFDDSVEDEPGLDERLAALADEEAEQRARSLRASLSDYDLDEADITLLEAQEADPDAVIYLPALPVVAIVGRPNVGKSALVNRILGRREAVVEDVPGVTRDRVTYQAEWGGRPFSIVDTGGWEPDAKGIDAAVAAQAEVAIDLCDAVMFVVDSRVGATATDEQVVKMLRKTNKPVFLVANKVDDVRQEAEAASLWSLGLGEPYPVSALHGRGVADLLDLILSKLPAESAVAKRQVGGPRRVAILGRPNVGKSSLLNKAAGEERVVVNDLAGTTRDPVDEQVELGGKVWTFVDTAGIRRRVHMAQGADFYASLRTSTALEKAEVAVVLLDVSQPISEQDVRIIDLVLESGRALVLAFNKWDLLDDERRRYLEREIEQDLAHVAWAPRVNISATTGRHLEKLVPALEKALESWDTRIPTGKFNAFLAELTQAHPHPVRGGKQPRILFGTQAASRPPTFVLFTTGFLDPGYRRYVQRRLREIYGFEGSPIVLNMRVREKRVRT</sequence>
<dbReference type="Gene3D" id="3.40.50.300">
    <property type="entry name" value="P-loop containing nucleotide triphosphate hydrolases"/>
    <property type="match status" value="2"/>
</dbReference>
<evidence type="ECO:0000313" key="14">
    <source>
        <dbReference type="EMBL" id="TQM65274.1"/>
    </source>
</evidence>
<dbReference type="PANTHER" id="PTHR43834:SF6">
    <property type="entry name" value="GTPASE DER"/>
    <property type="match status" value="1"/>
</dbReference>
<dbReference type="GO" id="GO:0042254">
    <property type="term" value="P:ribosome biogenesis"/>
    <property type="evidence" value="ECO:0007669"/>
    <property type="project" value="UniProtKB-KW"/>
</dbReference>
<dbReference type="FunFam" id="3.40.50.300:FF:000057">
    <property type="entry name" value="GTPase Der"/>
    <property type="match status" value="1"/>
</dbReference>